<evidence type="ECO:0000313" key="2">
    <source>
        <dbReference type="EMBL" id="KAK8381894.1"/>
    </source>
</evidence>
<protein>
    <submittedName>
        <fullName evidence="2">Uncharacterized protein</fullName>
    </submittedName>
</protein>
<dbReference type="Proteomes" id="UP001487740">
    <property type="component" value="Unassembled WGS sequence"/>
</dbReference>
<organism evidence="2 3">
    <name type="scientific">Scylla paramamosain</name>
    <name type="common">Mud crab</name>
    <dbReference type="NCBI Taxonomy" id="85552"/>
    <lineage>
        <taxon>Eukaryota</taxon>
        <taxon>Metazoa</taxon>
        <taxon>Ecdysozoa</taxon>
        <taxon>Arthropoda</taxon>
        <taxon>Crustacea</taxon>
        <taxon>Multicrustacea</taxon>
        <taxon>Malacostraca</taxon>
        <taxon>Eumalacostraca</taxon>
        <taxon>Eucarida</taxon>
        <taxon>Decapoda</taxon>
        <taxon>Pleocyemata</taxon>
        <taxon>Brachyura</taxon>
        <taxon>Eubrachyura</taxon>
        <taxon>Portunoidea</taxon>
        <taxon>Portunidae</taxon>
        <taxon>Portuninae</taxon>
        <taxon>Scylla</taxon>
    </lineage>
</organism>
<reference evidence="2 3" key="1">
    <citation type="submission" date="2023-03" db="EMBL/GenBank/DDBJ databases">
        <title>High-quality genome of Scylla paramamosain provides insights in environmental adaptation.</title>
        <authorList>
            <person name="Zhang L."/>
        </authorList>
    </citation>
    <scope>NUCLEOTIDE SEQUENCE [LARGE SCALE GENOMIC DNA]</scope>
    <source>
        <strain evidence="2">LZ_2023a</strain>
        <tissue evidence="2">Muscle</tissue>
    </source>
</reference>
<dbReference type="EMBL" id="JARAKH010000039">
    <property type="protein sequence ID" value="KAK8381894.1"/>
    <property type="molecule type" value="Genomic_DNA"/>
</dbReference>
<feature type="region of interest" description="Disordered" evidence="1">
    <location>
        <begin position="1"/>
        <end position="37"/>
    </location>
</feature>
<dbReference type="AlphaFoldDB" id="A0AAW0T3V8"/>
<sequence>MQRERPGSAALEEHWEKGEGREEGSQGQEQVGFSTLARPSLDSVMTLNLNYAERHSLQSPLAGSAAHLSTSLTKLHTSIYPPSPLPITASHFYRARQHTSARLPPAAATREATRTRREIGDEDDTRIEGHKNLKGIKTACRYLRQARETQHGGRGSSPPCLTCAGGDGQLFGLKKKISVRTLVRRRLGPGLAGLLARWLASWRAEEGKDGNRKHKQE</sequence>
<feature type="compositionally biased region" description="Basic and acidic residues" evidence="1">
    <location>
        <begin position="1"/>
        <end position="24"/>
    </location>
</feature>
<evidence type="ECO:0000256" key="1">
    <source>
        <dbReference type="SAM" id="MobiDB-lite"/>
    </source>
</evidence>
<gene>
    <name evidence="2" type="ORF">O3P69_015119</name>
</gene>
<keyword evidence="3" id="KW-1185">Reference proteome</keyword>
<proteinExistence type="predicted"/>
<evidence type="ECO:0000313" key="3">
    <source>
        <dbReference type="Proteomes" id="UP001487740"/>
    </source>
</evidence>
<accession>A0AAW0T3V8</accession>
<name>A0AAW0T3V8_SCYPA</name>
<comment type="caution">
    <text evidence="2">The sequence shown here is derived from an EMBL/GenBank/DDBJ whole genome shotgun (WGS) entry which is preliminary data.</text>
</comment>